<keyword evidence="1" id="KW-1133">Transmembrane helix</keyword>
<keyword evidence="4" id="KW-1185">Reference proteome</keyword>
<dbReference type="InterPro" id="IPR004345">
    <property type="entry name" value="TB2_DP1_HVA22"/>
</dbReference>
<dbReference type="PANTHER" id="PTHR12300:SF99">
    <property type="entry name" value="HVA22-LIKE PROTEIN F"/>
    <property type="match status" value="1"/>
</dbReference>
<dbReference type="PANTHER" id="PTHR12300">
    <property type="entry name" value="HVA22-LIKE PROTEINS"/>
    <property type="match status" value="1"/>
</dbReference>
<dbReference type="Proteomes" id="UP000012960">
    <property type="component" value="Unplaced"/>
</dbReference>
<keyword evidence="1" id="KW-0472">Membrane</keyword>
<dbReference type="EMBL" id="HG996466">
    <property type="protein sequence ID" value="CAG1858612.1"/>
    <property type="molecule type" value="Genomic_DNA"/>
</dbReference>
<keyword evidence="1" id="KW-0812">Transmembrane</keyword>
<dbReference type="OMA" id="RILVWLP"/>
<reference evidence="3" key="2">
    <citation type="submission" date="2021-05" db="UniProtKB">
        <authorList>
            <consortium name="EnsemblPlants"/>
        </authorList>
    </citation>
    <scope>IDENTIFICATION</scope>
    <source>
        <strain evidence="3">subsp. malaccensis</strain>
    </source>
</reference>
<evidence type="ECO:0000256" key="1">
    <source>
        <dbReference type="RuleBase" id="RU362006"/>
    </source>
</evidence>
<dbReference type="OrthoDB" id="10009287at2759"/>
<comment type="similarity">
    <text evidence="1">Belongs to the DP1 family.</text>
</comment>
<gene>
    <name evidence="2" type="ORF">GSMUA_289070.1</name>
</gene>
<comment type="subcellular location">
    <subcellularLocation>
        <location evidence="1">Membrane</location>
        <topology evidence="1">Multi-pass membrane protein</topology>
    </subcellularLocation>
</comment>
<accession>A0A804HQI1</accession>
<organism evidence="3 4">
    <name type="scientific">Musa acuminata subsp. malaccensis</name>
    <name type="common">Wild banana</name>
    <name type="synonym">Musa malaccensis</name>
    <dbReference type="NCBI Taxonomy" id="214687"/>
    <lineage>
        <taxon>Eukaryota</taxon>
        <taxon>Viridiplantae</taxon>
        <taxon>Streptophyta</taxon>
        <taxon>Embryophyta</taxon>
        <taxon>Tracheophyta</taxon>
        <taxon>Spermatophyta</taxon>
        <taxon>Magnoliopsida</taxon>
        <taxon>Liliopsida</taxon>
        <taxon>Zingiberales</taxon>
        <taxon>Musaceae</taxon>
        <taxon>Musa</taxon>
    </lineage>
</organism>
<dbReference type="AlphaFoldDB" id="A0A804HQI1"/>
<dbReference type="GO" id="GO:0016020">
    <property type="term" value="C:membrane"/>
    <property type="evidence" value="ECO:0007669"/>
    <property type="project" value="UniProtKB-SubCell"/>
</dbReference>
<feature type="transmembrane region" description="Helical" evidence="1">
    <location>
        <begin position="14"/>
        <end position="32"/>
    </location>
</feature>
<name>A0A804HQI1_MUSAM</name>
<proteinExistence type="inferred from homology"/>
<reference evidence="2" key="1">
    <citation type="submission" date="2021-03" db="EMBL/GenBank/DDBJ databases">
        <authorList>
            <consortium name="Genoscope - CEA"/>
            <person name="William W."/>
        </authorList>
    </citation>
    <scope>NUCLEOTIDE SEQUENCE</scope>
    <source>
        <strain evidence="2">Doubled-haploid Pahang</strain>
    </source>
</reference>
<feature type="transmembrane region" description="Helical" evidence="1">
    <location>
        <begin position="44"/>
        <end position="64"/>
    </location>
</feature>
<sequence length="163" mass="19088">MSILVTMAKLVDTLIGPAVMLLYPLFSSMLAIKYPSPVDYQKWLTYWVLYALITLFELSCWRVLQQFTLWPELKVVFCIWLVLPCFDGAAYIHENHHIRRYVRTGVDVGSAYMGLKRRVMQMLSLDASRSVERYLDRQGAEALERVVKAAVKEARRQSRKRRR</sequence>
<evidence type="ECO:0000313" key="4">
    <source>
        <dbReference type="Proteomes" id="UP000012960"/>
    </source>
</evidence>
<protein>
    <recommendedName>
        <fullName evidence="1">HVA22-like protein</fullName>
    </recommendedName>
</protein>
<dbReference type="KEGG" id="mus:135583079"/>
<evidence type="ECO:0000313" key="2">
    <source>
        <dbReference type="EMBL" id="CAG1858612.1"/>
    </source>
</evidence>
<dbReference type="Pfam" id="PF03134">
    <property type="entry name" value="TB2_DP1_HVA22"/>
    <property type="match status" value="1"/>
</dbReference>
<feature type="transmembrane region" description="Helical" evidence="1">
    <location>
        <begin position="70"/>
        <end position="92"/>
    </location>
</feature>
<dbReference type="InParanoid" id="A0A804HQI1"/>
<evidence type="ECO:0000313" key="3">
    <source>
        <dbReference type="EnsemblPlants" id="Ma01_p05220.1"/>
    </source>
</evidence>
<dbReference type="Gramene" id="Ma01_t05220.1">
    <property type="protein sequence ID" value="Ma01_p05220.1"/>
    <property type="gene ID" value="Ma01_g05220"/>
</dbReference>
<dbReference type="EnsemblPlants" id="Ma01_t05220.1">
    <property type="protein sequence ID" value="Ma01_p05220.1"/>
    <property type="gene ID" value="Ma01_g05220"/>
</dbReference>